<name>A0A5E7CTC1_PSEFL</name>
<accession>A0A5E7CTC1</accession>
<evidence type="ECO:0000313" key="2">
    <source>
        <dbReference type="Proteomes" id="UP000381093"/>
    </source>
</evidence>
<gene>
    <name evidence="1" type="ORF">PS710_03233</name>
</gene>
<organism evidence="1 2">
    <name type="scientific">Pseudomonas fluorescens</name>
    <dbReference type="NCBI Taxonomy" id="294"/>
    <lineage>
        <taxon>Bacteria</taxon>
        <taxon>Pseudomonadati</taxon>
        <taxon>Pseudomonadota</taxon>
        <taxon>Gammaproteobacteria</taxon>
        <taxon>Pseudomonadales</taxon>
        <taxon>Pseudomonadaceae</taxon>
        <taxon>Pseudomonas</taxon>
    </lineage>
</organism>
<dbReference type="AlphaFoldDB" id="A0A5E7CTC1"/>
<dbReference type="RefSeq" id="WP_150765363.1">
    <property type="nucleotide sequence ID" value="NZ_CABVHW010000010.1"/>
</dbReference>
<dbReference type="InterPro" id="IPR029058">
    <property type="entry name" value="AB_hydrolase_fold"/>
</dbReference>
<evidence type="ECO:0000313" key="1">
    <source>
        <dbReference type="EMBL" id="VVO08257.1"/>
    </source>
</evidence>
<dbReference type="EMBL" id="CABVHW010000010">
    <property type="protein sequence ID" value="VVO08257.1"/>
    <property type="molecule type" value="Genomic_DNA"/>
</dbReference>
<dbReference type="SUPFAM" id="SSF53474">
    <property type="entry name" value="alpha/beta-Hydrolases"/>
    <property type="match status" value="1"/>
</dbReference>
<sequence>MTVPSIGPIKLPNVDIETWLLKFDKLGNCESPIHRQALLERLKNNKKQPVILFSHGWNNEYGHATGWYSTFLQHLQKHLTKNTSINPVFVGIIWPSTWLSFDTGPIIANTGNNQRPLVELQLQEELSKNLPEAERQYLAALLDKKEITEQQSRELAVLLSQALNADSSAFKTDNLDHAPDAEAIKTAMNQLRSINKAREQNGLNGDDLGDAGVASGENFPYQPQEAGFLGYLDPRWALRVASVYQIKDRAGSVGTTGVSALVQDICSYAPSSPLHLVGHSFGAKVVLSALATHEHPKVESVLLLQPAISYLCFEKVLPEKVLPGDRGAGGYNAVSLRVKQAILSTYSAHDFALHELFHRALLRADDIGEIRIAGEPRSAGSPPNIYAALGGYGPKGASENPTTLPVSETSFVPPPGPNVLGLDGTLDRRINGHGDVTTPHTAWLLYCQLLKSHS</sequence>
<dbReference type="Gene3D" id="3.40.50.1820">
    <property type="entry name" value="alpha/beta hydrolase"/>
    <property type="match status" value="1"/>
</dbReference>
<proteinExistence type="predicted"/>
<evidence type="ECO:0008006" key="3">
    <source>
        <dbReference type="Google" id="ProtNLM"/>
    </source>
</evidence>
<protein>
    <recommendedName>
        <fullName evidence="3">Alpha/beta hydrolase</fullName>
    </recommendedName>
</protein>
<dbReference type="Proteomes" id="UP000381093">
    <property type="component" value="Unassembled WGS sequence"/>
</dbReference>
<reference evidence="1 2" key="1">
    <citation type="submission" date="2019-09" db="EMBL/GenBank/DDBJ databases">
        <authorList>
            <person name="Chandra G."/>
            <person name="Truman W A."/>
        </authorList>
    </citation>
    <scope>NUCLEOTIDE SEQUENCE [LARGE SCALE GENOMIC DNA]</scope>
    <source>
        <strain evidence="1">PS710</strain>
    </source>
</reference>